<dbReference type="KEGG" id="fuv:JR347_12970"/>
<dbReference type="Pfam" id="PF00207">
    <property type="entry name" value="A2M"/>
    <property type="match status" value="1"/>
</dbReference>
<dbReference type="RefSeq" id="WP_205721023.1">
    <property type="nucleotide sequence ID" value="NZ_CP070608.1"/>
</dbReference>
<dbReference type="InterPro" id="IPR041246">
    <property type="entry name" value="Bact_MG10"/>
</dbReference>
<dbReference type="Pfam" id="PF07715">
    <property type="entry name" value="Plug"/>
    <property type="match status" value="1"/>
</dbReference>
<proteinExistence type="predicted"/>
<name>A0A975A0J8_9BACT</name>
<feature type="chain" id="PRO_5036940913" evidence="1">
    <location>
        <begin position="19"/>
        <end position="1932"/>
    </location>
</feature>
<evidence type="ECO:0000256" key="1">
    <source>
        <dbReference type="SAM" id="SignalP"/>
    </source>
</evidence>
<dbReference type="InterPro" id="IPR008930">
    <property type="entry name" value="Terpenoid_cyclase/PrenylTrfase"/>
</dbReference>
<dbReference type="SUPFAM" id="SSF56935">
    <property type="entry name" value="Porins"/>
    <property type="match status" value="1"/>
</dbReference>
<reference evidence="3" key="1">
    <citation type="submission" date="2021-02" db="EMBL/GenBank/DDBJ databases">
        <title>Fulvivirga sp. S481 isolated from sea water.</title>
        <authorList>
            <person name="Bae S.S."/>
            <person name="Baek K."/>
        </authorList>
    </citation>
    <scope>NUCLEOTIDE SEQUENCE</scope>
    <source>
        <strain evidence="3">S481</strain>
    </source>
</reference>
<dbReference type="InterPro" id="IPR001599">
    <property type="entry name" value="Macroglobln_a2"/>
</dbReference>
<dbReference type="SUPFAM" id="SSF49464">
    <property type="entry name" value="Carboxypeptidase regulatory domain-like"/>
    <property type="match status" value="1"/>
</dbReference>
<dbReference type="InterPro" id="IPR012910">
    <property type="entry name" value="Plug_dom"/>
</dbReference>
<dbReference type="Gene3D" id="2.20.130.20">
    <property type="match status" value="1"/>
</dbReference>
<gene>
    <name evidence="3" type="ORF">JR347_12970</name>
</gene>
<dbReference type="InterPro" id="IPR037066">
    <property type="entry name" value="Plug_dom_sf"/>
</dbReference>
<feature type="domain" description="Alpha-2-macroglobulin" evidence="2">
    <location>
        <begin position="1315"/>
        <end position="1404"/>
    </location>
</feature>
<dbReference type="PANTHER" id="PTHR40094">
    <property type="entry name" value="ALPHA-2-MACROGLOBULIN HOMOLOG"/>
    <property type="match status" value="1"/>
</dbReference>
<keyword evidence="1" id="KW-0732">Signal</keyword>
<dbReference type="SUPFAM" id="SSF48239">
    <property type="entry name" value="Terpenoid cyclases/Protein prenyltransferases"/>
    <property type="match status" value="1"/>
</dbReference>
<dbReference type="Proteomes" id="UP000662783">
    <property type="component" value="Chromosome"/>
</dbReference>
<evidence type="ECO:0000313" key="4">
    <source>
        <dbReference type="Proteomes" id="UP000662783"/>
    </source>
</evidence>
<dbReference type="SMART" id="SM01360">
    <property type="entry name" value="A2M"/>
    <property type="match status" value="1"/>
</dbReference>
<keyword evidence="3" id="KW-0645">Protease</keyword>
<dbReference type="GO" id="GO:0004866">
    <property type="term" value="F:endopeptidase inhibitor activity"/>
    <property type="evidence" value="ECO:0007669"/>
    <property type="project" value="InterPro"/>
</dbReference>
<protein>
    <submittedName>
        <fullName evidence="3">Carboxypeptidase-like regulatory domain-containing protein</fullName>
    </submittedName>
</protein>
<evidence type="ECO:0000313" key="3">
    <source>
        <dbReference type="EMBL" id="QSE96507.1"/>
    </source>
</evidence>
<keyword evidence="3" id="KW-0121">Carboxypeptidase</keyword>
<feature type="signal peptide" evidence="1">
    <location>
        <begin position="1"/>
        <end position="18"/>
    </location>
</feature>
<keyword evidence="4" id="KW-1185">Reference proteome</keyword>
<accession>A0A975A0J8</accession>
<dbReference type="EMBL" id="CP070608">
    <property type="protein sequence ID" value="QSE96507.1"/>
    <property type="molecule type" value="Genomic_DNA"/>
</dbReference>
<dbReference type="GO" id="GO:0004180">
    <property type="term" value="F:carboxypeptidase activity"/>
    <property type="evidence" value="ECO:0007669"/>
    <property type="project" value="UniProtKB-KW"/>
</dbReference>
<dbReference type="Gene3D" id="1.50.10.20">
    <property type="match status" value="1"/>
</dbReference>
<sequence>MRIFFTFILLIICFKAHAQDLINGRRSSPFTYIYQITNEEAEAIHKKSISVVGDIFFHSLVDSVHTDSVKNKAREVGHYLYVVALGNQLNIDYRSVDNLEIRIINNEQDFQVVLLDEFGENIDNASLHVDNKNIKYNQSRNTYYQHKSNLDGLLKANYNGHTTFLPIGRSRNNKLAARIYRKIKYKSPIKYLWKPFVDIYRSVRWGYPTGFIGTIVSWFNSDNSEQKYGGYIALNKPKYKPGDTVKFKAYIIKKNYNGFNKPLTLTVGNYANKFKNLGKIKPTRRGVYIHEFVLHDTLDFDLDRYQYINLEKKKYHTVISEGFDYEDYELNTAYFNLKSKHKSHFSSEPLELILTAKDDNDLNLPDARVELIITFNRLNSFEQNQVFVNDTLFTHKFKLDPLGDTYFTLPDSIFPAANIGYKVNAKFFTSDNEWSIKELDLEYKSKSSEVKFELKNDSINFKYIKDNQSYSQNAKLIVRSGANDILTKSIILPYSEKILPIASSYHIETSEGIYSFPIYNEDDGVHINWNRTNDSLFIKLNNERSLPFWYTIFAGKKEVLSGLLEDKSKELRISTTTKKPYFISYQYLWGGNVEENQMEAPYYDKNLNILSNEPLVINPGSSVSIDILVKDQNGEPVPNIDLTAYSYKKSMNKHGSTPEVPYMGKIYSGRSMFNSFRETFGNRLSENRYLDYSNLYKELGLDSIAYYHFLYPDSIYTYSFPITTGTTEFAPFVVDEKGNIQKIYIIYVDEYPVYFSSALNANYSFHISPNVEHDIKLRLADKEISFGNISFKEGFKTIFSLMDKDSPTVKIESKERRLSQNEQNTLANYFILINDNFKNQFAYLKQYERVELISKNQPSYYRRNNPLLSGPWRSDSAKLTVLNDFSSGFIVEPGNEYLFSNDLIKLKEIRSNYFDRWLNQIHWNYRNFEELALSEADIKSSWQEYLIESERKSDKYETPQETQNGHGRLNIQLSDSVRFLSLFTDRVILKGVTDPNQLRVYNPSVKNIEDLPPGSYSLLYLLEDDKYFEQEVHEIKENGTLFINISDANILPFDSMIDSISSILKKNVGQTNYIKGELDKNIRVIKELVNNQPNRYSSFDNKLSGRITSMEDGSGLPGVNVVVKGTRIGTVTDIDGYYTLYAPKGSELVFSFIGLATEEIEVGNRRFIDVQMSPDVQQLSEVVVTAVGVRRESKALGYSVTALQGKAPGVAAGASDNIIIRGNTSIVGNSKALIIIDGVPYSGKQSDLDPNSIQSIETLSSEDGVALYGSRASNGVILIKTKAPGSKGINAPEQDINATSVSQANSIRSNFSDYAYWKPDLLTDQDGKATFEVTYPDDITNWKTIILGMGNKRFSGKYEGSVKSVKSVSTLLSLPDFIVEGDTTMAIGKITNYTMDTLGVNYDFLVNGSNVKTHTSKLQRSLIDSIRLTSDTNDSLMVTFKMKSLNGNYFDGEARAIEIKKKGSELAKGYFFQIKKDSTYHLTFDNNLGDVKLKFLKSTSDIIQEEAVSLSSYIYDCNEQMASKLKGLLYLKKITEANVQSFKKEREVKKLIKKLESNQNESGMWGWWGNSQSEDWITKHVLSALIIAKQNGYSVSYKSEAITSKIKWNLEDYEPTDKLWALNTLYLLGENIDYESHLNRFNIDSLGLHDQISYYQLKKDLQLDLKLDTLINRHKETYLGNIYWDDNNSKVYNNGFVNTVRMIKLLSNIDTLSDLRNGAINYLFEKRSLGKWKNTYESAQVIETLSKITESIVGENSSPSLVVNGKRVDDLEIERTIKNDSLLSLSTSSNLPVYISAYQKKWIQNPAINDRNIKVSSYFDGKDYVIKSGEEVSLIVDLNIKNEVDFLMIEVPIPAGFSYSNKYSKHFNETHREYYKEKTNIYVRTLKPGKHQYEIKLMPRYKGTYTMNPVKVESMYFPAFNGNNKIERVIIN</sequence>
<dbReference type="Pfam" id="PF17973">
    <property type="entry name" value="bMG10"/>
    <property type="match status" value="1"/>
</dbReference>
<dbReference type="PANTHER" id="PTHR40094:SF1">
    <property type="entry name" value="UBIQUITIN DOMAIN-CONTAINING PROTEIN"/>
    <property type="match status" value="1"/>
</dbReference>
<evidence type="ECO:0000259" key="2">
    <source>
        <dbReference type="SMART" id="SM01360"/>
    </source>
</evidence>
<organism evidence="3 4">
    <name type="scientific">Fulvivirga lutea</name>
    <dbReference type="NCBI Taxonomy" id="2810512"/>
    <lineage>
        <taxon>Bacteria</taxon>
        <taxon>Pseudomonadati</taxon>
        <taxon>Bacteroidota</taxon>
        <taxon>Cytophagia</taxon>
        <taxon>Cytophagales</taxon>
        <taxon>Fulvivirgaceae</taxon>
        <taxon>Fulvivirga</taxon>
    </lineage>
</organism>
<keyword evidence="3" id="KW-0378">Hydrolase</keyword>
<dbReference type="InterPro" id="IPR051802">
    <property type="entry name" value="YfhM-like"/>
</dbReference>
<dbReference type="Gene3D" id="2.60.40.1120">
    <property type="entry name" value="Carboxypeptidase-like, regulatory domain"/>
    <property type="match status" value="1"/>
</dbReference>
<dbReference type="Pfam" id="PF13715">
    <property type="entry name" value="CarbopepD_reg_2"/>
    <property type="match status" value="1"/>
</dbReference>
<dbReference type="InterPro" id="IPR008969">
    <property type="entry name" value="CarboxyPept-like_regulatory"/>
</dbReference>
<dbReference type="Gene3D" id="2.170.130.10">
    <property type="entry name" value="TonB-dependent receptor, plug domain"/>
    <property type="match status" value="1"/>
</dbReference>